<proteinExistence type="predicted"/>
<dbReference type="InterPro" id="IPR025639">
    <property type="entry name" value="DruA"/>
</dbReference>
<accession>E6QDG6</accession>
<reference evidence="3" key="1">
    <citation type="submission" date="2009-10" db="EMBL/GenBank/DDBJ databases">
        <title>Diversity of trophic interactions inside an arsenic-rich microbial ecosystem.</title>
        <authorList>
            <person name="Bertin P.N."/>
            <person name="Heinrich-Salmeron A."/>
            <person name="Pelletier E."/>
            <person name="Goulhen-Chollet F."/>
            <person name="Arsene-Ploetze F."/>
            <person name="Gallien S."/>
            <person name="Calteau A."/>
            <person name="Vallenet D."/>
            <person name="Casiot C."/>
            <person name="Chane-Woon-Ming B."/>
            <person name="Giloteaux L."/>
            <person name="Barakat M."/>
            <person name="Bonnefoy V."/>
            <person name="Bruneel O."/>
            <person name="Chandler M."/>
            <person name="Cleiss J."/>
            <person name="Duran R."/>
            <person name="Elbaz-Poulichet F."/>
            <person name="Fonknechten N."/>
            <person name="Lauga B."/>
            <person name="Mornico D."/>
            <person name="Ortet P."/>
            <person name="Schaeffer C."/>
            <person name="Siguier P."/>
            <person name="Alexander Thil Smith A."/>
            <person name="Van Dorsselaer A."/>
            <person name="Weissenbach J."/>
            <person name="Medigue C."/>
            <person name="Le Paslier D."/>
        </authorList>
    </citation>
    <scope>NUCLEOTIDE SEQUENCE</scope>
</reference>
<evidence type="ECO:0008006" key="4">
    <source>
        <dbReference type="Google" id="ProtNLM"/>
    </source>
</evidence>
<organism evidence="3">
    <name type="scientific">mine drainage metagenome</name>
    <dbReference type="NCBI Taxonomy" id="410659"/>
    <lineage>
        <taxon>unclassified sequences</taxon>
        <taxon>metagenomes</taxon>
        <taxon>ecological metagenomes</taxon>
    </lineage>
</organism>
<dbReference type="AlphaFoldDB" id="E6QDG6"/>
<dbReference type="Pfam" id="PF14706">
    <property type="entry name" value="Tnp_DNA_bind"/>
    <property type="match status" value="1"/>
</dbReference>
<feature type="domain" description="Transposase Tn5-like N-terminal" evidence="2">
    <location>
        <begin position="310"/>
        <end position="367"/>
    </location>
</feature>
<protein>
    <recommendedName>
        <fullName evidence="4">IS4 family transposase</fullName>
    </recommendedName>
</protein>
<dbReference type="GO" id="GO:0003677">
    <property type="term" value="F:DNA binding"/>
    <property type="evidence" value="ECO:0007669"/>
    <property type="project" value="InterPro"/>
</dbReference>
<dbReference type="InterPro" id="IPR047768">
    <property type="entry name" value="Tn5p-like"/>
</dbReference>
<evidence type="ECO:0000259" key="2">
    <source>
        <dbReference type="Pfam" id="PF14706"/>
    </source>
</evidence>
<name>E6QDG6_9ZZZZ</name>
<dbReference type="Gene3D" id="3.90.350.10">
    <property type="entry name" value="Transposase Inhibitor Protein From Tn5, Chain A, domain 1"/>
    <property type="match status" value="1"/>
</dbReference>
<gene>
    <name evidence="3" type="ORF">CARN5_1270</name>
</gene>
<dbReference type="Pfam" id="PF01609">
    <property type="entry name" value="DDE_Tnp_1"/>
    <property type="match status" value="1"/>
</dbReference>
<dbReference type="NCBIfam" id="NF033590">
    <property type="entry name" value="transpos_IS4_3"/>
    <property type="match status" value="1"/>
</dbReference>
<dbReference type="EMBL" id="CABP01000105">
    <property type="protein sequence ID" value="CBI05241.1"/>
    <property type="molecule type" value="Genomic_DNA"/>
</dbReference>
<dbReference type="InterPro" id="IPR038215">
    <property type="entry name" value="TN5-like_N_sf"/>
</dbReference>
<sequence>MDTQNQIKRTLAQPDAIETIRQLQNDPTHKTRAAFARAVCQHFGFYDARRHLQVAGCAKALRELERAEHFTLLPVNKRSHLLRRTPSPQRLNTPVPNPVEMPAQAGAVRGLTLIQVKTDEQMRVWNELMICEHPQGAGPLVGAQMRYLIGSEHGWLGGLGFGAAALQLADRDQWIGWDSDTRRKYLFRVVGMSRFLIRTAVHCQNLASRVLGMVLRRLGDDYEVQYHYRPWLVESFVDTDQFTGTCYQAANWVAIGQTRGRGRQDRQNLRAKSIKAIYAYVLDSGFRAKMGVAEPVGLVSLEIAEGLDGRQWADQEFGGAQLGDQRLSERLVESARLLGAMPGRAFCGVAQGNWPAIKGYYRMIDQPDDAGVTMEAILAPHRRRTIQRMKGQSTVLCIQDGTDLNYSGLAQCEGLGVIGSNQTGTDSPGLHLHSTLVVSTEGVPLGLLNAQCLAPTPRQKGQPAASLPIEEKKTFAWIQGLRDCVAVAAELPDTRQVCVMDREADFYALFDEQHQKRKVDLLIRAKHNRATTEDLSLFESVRQSPIRDILRIPVPRQSARPKRYKQKAREERAARTAEVALRYHQIALRPPAGHAAKKPVSLWVVHIVEISPPGGVKPLEWFLLTTCAIATADQAHECLRWYCLRWRIEDWHRVLKSGCRIEELQHKTAERLKRAVAINLVMAWRIMLMTLLGRECPELPASILFSDIEIDVLTAYAKKNGLPDPCTSVMPSALSHASAGISDEPTIRRLATK</sequence>
<dbReference type="GO" id="GO:0006313">
    <property type="term" value="P:DNA transposition"/>
    <property type="evidence" value="ECO:0007669"/>
    <property type="project" value="InterPro"/>
</dbReference>
<dbReference type="PANTHER" id="PTHR37319:SF1">
    <property type="entry name" value="TRANSPOSASE TN5 DIMERISATION DOMAIN-CONTAINING PROTEIN"/>
    <property type="match status" value="1"/>
</dbReference>
<evidence type="ECO:0000313" key="3">
    <source>
        <dbReference type="EMBL" id="CBI05241.1"/>
    </source>
</evidence>
<dbReference type="PANTHER" id="PTHR37319">
    <property type="entry name" value="TRANSPOSASE"/>
    <property type="match status" value="1"/>
</dbReference>
<dbReference type="GO" id="GO:0004803">
    <property type="term" value="F:transposase activity"/>
    <property type="evidence" value="ECO:0007669"/>
    <property type="project" value="InterPro"/>
</dbReference>
<feature type="domain" description="Transposase IS4-like" evidence="1">
    <location>
        <begin position="487"/>
        <end position="681"/>
    </location>
</feature>
<dbReference type="Gene3D" id="1.10.740.10">
    <property type="entry name" value="Transferase Inhibitor Protein From Tn5, Chain"/>
    <property type="match status" value="1"/>
</dbReference>
<dbReference type="InterPro" id="IPR054836">
    <property type="entry name" value="Tn5_transposase"/>
</dbReference>
<dbReference type="Pfam" id="PF14236">
    <property type="entry name" value="DruA"/>
    <property type="match status" value="1"/>
</dbReference>
<evidence type="ECO:0000259" key="1">
    <source>
        <dbReference type="Pfam" id="PF01609"/>
    </source>
</evidence>
<comment type="caution">
    <text evidence="3">The sequence shown here is derived from an EMBL/GenBank/DDBJ whole genome shotgun (WGS) entry which is preliminary data.</text>
</comment>
<dbReference type="SUPFAM" id="SSF53098">
    <property type="entry name" value="Ribonuclease H-like"/>
    <property type="match status" value="1"/>
</dbReference>
<dbReference type="InterPro" id="IPR012337">
    <property type="entry name" value="RNaseH-like_sf"/>
</dbReference>
<dbReference type="Gene3D" id="1.10.246.40">
    <property type="entry name" value="Tn5 transposase, domain 1"/>
    <property type="match status" value="1"/>
</dbReference>
<dbReference type="InterPro" id="IPR014735">
    <property type="entry name" value="Transposase_Tn5-like_N"/>
</dbReference>
<dbReference type="InterPro" id="IPR014737">
    <property type="entry name" value="Transposase_Tn5-like_C"/>
</dbReference>
<dbReference type="InterPro" id="IPR002559">
    <property type="entry name" value="Transposase_11"/>
</dbReference>